<dbReference type="OrthoDB" id="517438at2"/>
<comment type="caution">
    <text evidence="1">The sequence shown here is derived from an EMBL/GenBank/DDBJ whole genome shotgun (WGS) entry which is preliminary data.</text>
</comment>
<organism evidence="1 2">
    <name type="scientific">Fischerella major NIES-592</name>
    <dbReference type="NCBI Taxonomy" id="210994"/>
    <lineage>
        <taxon>Bacteria</taxon>
        <taxon>Bacillati</taxon>
        <taxon>Cyanobacteriota</taxon>
        <taxon>Cyanophyceae</taxon>
        <taxon>Nostocales</taxon>
        <taxon>Hapalosiphonaceae</taxon>
        <taxon>Fischerella</taxon>
    </lineage>
</organism>
<name>A0A1U7H3K4_9CYAN</name>
<reference evidence="1 2" key="1">
    <citation type="submission" date="2016-11" db="EMBL/GenBank/DDBJ databases">
        <title>Draft Genome Sequences of Nine Cyanobacterial Strains from Diverse Habitats.</title>
        <authorList>
            <person name="Zhu T."/>
            <person name="Hou S."/>
            <person name="Lu X."/>
            <person name="Hess W.R."/>
        </authorList>
    </citation>
    <scope>NUCLEOTIDE SEQUENCE [LARGE SCALE GENOMIC DNA]</scope>
    <source>
        <strain evidence="1 2">NIES-592</strain>
    </source>
</reference>
<dbReference type="AlphaFoldDB" id="A0A1U7H3K4"/>
<accession>A0A1U7H3K4</accession>
<evidence type="ECO:0008006" key="3">
    <source>
        <dbReference type="Google" id="ProtNLM"/>
    </source>
</evidence>
<evidence type="ECO:0000313" key="2">
    <source>
        <dbReference type="Proteomes" id="UP000186391"/>
    </source>
</evidence>
<dbReference type="RefSeq" id="WP_062243728.1">
    <property type="nucleotide sequence ID" value="NZ_MRCA01000002.1"/>
</dbReference>
<keyword evidence="2" id="KW-1185">Reference proteome</keyword>
<sequence>MLTSKGFRFLSSVIIIAFFISSGCLRNKVFAQAVDRGVYRYFETVCAPPLYDSYVSGLREAQNSSLLGLGATLALQYQTKISNCLIAIALISTENRTICNIGETYFQKASGLAASSYIAFQRNCGRY</sequence>
<dbReference type="PROSITE" id="PS51257">
    <property type="entry name" value="PROKAR_LIPOPROTEIN"/>
    <property type="match status" value="1"/>
</dbReference>
<protein>
    <recommendedName>
        <fullName evidence="3">Lipoprotein</fullName>
    </recommendedName>
</protein>
<evidence type="ECO:0000313" key="1">
    <source>
        <dbReference type="EMBL" id="OKH15690.1"/>
    </source>
</evidence>
<dbReference type="Proteomes" id="UP000186391">
    <property type="component" value="Unassembled WGS sequence"/>
</dbReference>
<dbReference type="EMBL" id="MRCA01000002">
    <property type="protein sequence ID" value="OKH15690.1"/>
    <property type="molecule type" value="Genomic_DNA"/>
</dbReference>
<proteinExistence type="predicted"/>
<gene>
    <name evidence="1" type="ORF">NIES592_06320</name>
</gene>